<evidence type="ECO:0000313" key="2">
    <source>
        <dbReference type="Proteomes" id="UP001386955"/>
    </source>
</evidence>
<sequence length="122" mass="13948">MRETAIHKSMGLTLYLGMKREKIRYSTYAANNSLMNLVLEGEIPRIFDVVFGLTLCPSVPICSNRNDVVSSLLWLPNKSHLPEEFEFSTVERKEKLFQMGLRERGETLLSSLLATQLLQVED</sequence>
<name>A0AAN9RLH5_PSOTE</name>
<comment type="caution">
    <text evidence="1">The sequence shown here is derived from an EMBL/GenBank/DDBJ whole genome shotgun (WGS) entry which is preliminary data.</text>
</comment>
<gene>
    <name evidence="1" type="ORF">VNO78_34904</name>
</gene>
<dbReference type="EMBL" id="JAYMYS010000033">
    <property type="protein sequence ID" value="KAK7376054.1"/>
    <property type="molecule type" value="Genomic_DNA"/>
</dbReference>
<dbReference type="Proteomes" id="UP001386955">
    <property type="component" value="Unassembled WGS sequence"/>
</dbReference>
<evidence type="ECO:0000313" key="1">
    <source>
        <dbReference type="EMBL" id="KAK7376054.1"/>
    </source>
</evidence>
<dbReference type="AlphaFoldDB" id="A0AAN9RLH5"/>
<protein>
    <submittedName>
        <fullName evidence="1">Uncharacterized protein</fullName>
    </submittedName>
</protein>
<reference evidence="1 2" key="1">
    <citation type="submission" date="2024-01" db="EMBL/GenBank/DDBJ databases">
        <title>The genomes of 5 underutilized Papilionoideae crops provide insights into root nodulation and disease resistanc.</title>
        <authorList>
            <person name="Jiang F."/>
        </authorList>
    </citation>
    <scope>NUCLEOTIDE SEQUENCE [LARGE SCALE GENOMIC DNA]</scope>
    <source>
        <strain evidence="1">DUOXIRENSHENG_FW03</strain>
        <tissue evidence="1">Leaves</tissue>
    </source>
</reference>
<keyword evidence="2" id="KW-1185">Reference proteome</keyword>
<accession>A0AAN9RLH5</accession>
<proteinExistence type="predicted"/>
<organism evidence="1 2">
    <name type="scientific">Psophocarpus tetragonolobus</name>
    <name type="common">Winged bean</name>
    <name type="synonym">Dolichos tetragonolobus</name>
    <dbReference type="NCBI Taxonomy" id="3891"/>
    <lineage>
        <taxon>Eukaryota</taxon>
        <taxon>Viridiplantae</taxon>
        <taxon>Streptophyta</taxon>
        <taxon>Embryophyta</taxon>
        <taxon>Tracheophyta</taxon>
        <taxon>Spermatophyta</taxon>
        <taxon>Magnoliopsida</taxon>
        <taxon>eudicotyledons</taxon>
        <taxon>Gunneridae</taxon>
        <taxon>Pentapetalae</taxon>
        <taxon>rosids</taxon>
        <taxon>fabids</taxon>
        <taxon>Fabales</taxon>
        <taxon>Fabaceae</taxon>
        <taxon>Papilionoideae</taxon>
        <taxon>50 kb inversion clade</taxon>
        <taxon>NPAAA clade</taxon>
        <taxon>indigoferoid/millettioid clade</taxon>
        <taxon>Phaseoleae</taxon>
        <taxon>Psophocarpus</taxon>
    </lineage>
</organism>